<keyword evidence="5 8" id="KW-0677">Repeat</keyword>
<evidence type="ECO:0000259" key="10">
    <source>
        <dbReference type="PROSITE" id="PS51779"/>
    </source>
</evidence>
<evidence type="ECO:0000256" key="4">
    <source>
        <dbReference type="ARBA" id="ARBA00022729"/>
    </source>
</evidence>
<organism evidence="11 12">
    <name type="scientific">Formivibrio citricus</name>
    <dbReference type="NCBI Taxonomy" id="83765"/>
    <lineage>
        <taxon>Bacteria</taxon>
        <taxon>Pseudomonadati</taxon>
        <taxon>Pseudomonadota</taxon>
        <taxon>Betaproteobacteria</taxon>
        <taxon>Neisseriales</taxon>
        <taxon>Chitinibacteraceae</taxon>
        <taxon>Formivibrio</taxon>
    </lineage>
</organism>
<dbReference type="GO" id="GO:0051205">
    <property type="term" value="P:protein insertion into membrane"/>
    <property type="evidence" value="ECO:0007669"/>
    <property type="project" value="UniProtKB-UniRule"/>
</dbReference>
<feature type="chain" id="PRO_5017489629" description="Outer membrane protein assembly factor BamA" evidence="8">
    <location>
        <begin position="24"/>
        <end position="762"/>
    </location>
</feature>
<evidence type="ECO:0000256" key="8">
    <source>
        <dbReference type="HAMAP-Rule" id="MF_01430"/>
    </source>
</evidence>
<dbReference type="Gene3D" id="3.10.20.310">
    <property type="entry name" value="membrane protein fhac"/>
    <property type="match status" value="5"/>
</dbReference>
<dbReference type="OrthoDB" id="9803054at2"/>
<dbReference type="Proteomes" id="UP000242869">
    <property type="component" value="Unassembled WGS sequence"/>
</dbReference>
<accession>A0A1I4X9N7</accession>
<gene>
    <name evidence="8" type="primary">bamA</name>
    <name evidence="11" type="ORF">SAMN05660284_00906</name>
</gene>
<dbReference type="PROSITE" id="PS51779">
    <property type="entry name" value="POTRA"/>
    <property type="match status" value="5"/>
</dbReference>
<dbReference type="InterPro" id="IPR023707">
    <property type="entry name" value="OM_assembly_BamA"/>
</dbReference>
<dbReference type="RefSeq" id="WP_091191930.1">
    <property type="nucleotide sequence ID" value="NZ_FOVE01000005.1"/>
</dbReference>
<dbReference type="AlphaFoldDB" id="A0A1I4X9N7"/>
<evidence type="ECO:0000256" key="1">
    <source>
        <dbReference type="ARBA" id="ARBA00004370"/>
    </source>
</evidence>
<keyword evidence="3 8" id="KW-0812">Transmembrane</keyword>
<keyword evidence="7 8" id="KW-0998">Cell outer membrane</keyword>
<dbReference type="Gene3D" id="2.40.160.50">
    <property type="entry name" value="membrane protein fhac: a member of the omp85/tpsb transporter family"/>
    <property type="match status" value="1"/>
</dbReference>
<feature type="domain" description="POTRA" evidence="10">
    <location>
        <begin position="95"/>
        <end position="175"/>
    </location>
</feature>
<dbReference type="InterPro" id="IPR034746">
    <property type="entry name" value="POTRA"/>
</dbReference>
<evidence type="ECO:0000313" key="11">
    <source>
        <dbReference type="EMBL" id="SFN22372.1"/>
    </source>
</evidence>
<dbReference type="PANTHER" id="PTHR12815:SF23">
    <property type="entry name" value="OUTER MEMBRANE PROTEIN ASSEMBLY FACTOR BAMA"/>
    <property type="match status" value="1"/>
</dbReference>
<comment type="similarity">
    <text evidence="8">Belongs to the BamA family.</text>
</comment>
<feature type="domain" description="POTRA" evidence="10">
    <location>
        <begin position="350"/>
        <end position="424"/>
    </location>
</feature>
<reference evidence="12" key="1">
    <citation type="submission" date="2016-10" db="EMBL/GenBank/DDBJ databases">
        <authorList>
            <person name="Varghese N."/>
            <person name="Submissions S."/>
        </authorList>
    </citation>
    <scope>NUCLEOTIDE SEQUENCE [LARGE SCALE GENOMIC DNA]</scope>
    <source>
        <strain evidence="12">DSM 6150</strain>
    </source>
</reference>
<evidence type="ECO:0000256" key="6">
    <source>
        <dbReference type="ARBA" id="ARBA00023136"/>
    </source>
</evidence>
<dbReference type="PANTHER" id="PTHR12815">
    <property type="entry name" value="SORTING AND ASSEMBLY MACHINERY SAMM50 PROTEIN FAMILY MEMBER"/>
    <property type="match status" value="1"/>
</dbReference>
<dbReference type="FunFam" id="3.10.20.310:FF:000002">
    <property type="entry name" value="Outer membrane protein assembly factor BamA"/>
    <property type="match status" value="1"/>
</dbReference>
<dbReference type="Pfam" id="PF07244">
    <property type="entry name" value="POTRA"/>
    <property type="match status" value="5"/>
</dbReference>
<dbReference type="PIRSF" id="PIRSF006076">
    <property type="entry name" value="OM_assembly_OMP85"/>
    <property type="match status" value="1"/>
</dbReference>
<dbReference type="EMBL" id="FOVE01000005">
    <property type="protein sequence ID" value="SFN22372.1"/>
    <property type="molecule type" value="Genomic_DNA"/>
</dbReference>
<name>A0A1I4X9N7_9NEIS</name>
<feature type="domain" description="POTRA" evidence="10">
    <location>
        <begin position="178"/>
        <end position="266"/>
    </location>
</feature>
<dbReference type="InterPro" id="IPR000184">
    <property type="entry name" value="Bac_surfAg_D15"/>
</dbReference>
<sequence length="762" mass="83691" precursor="true">MKLKPISLLLLAALGATSFPVLAIDPVTVKDIRVEGLQRTDAGTVFNYLPVKVGGRFDDDVAKDAIKALFATGFFDDVRIETEGDVLVVTVAERPTIAQININGSSFLDKDQIRAALKSQNFAEGRIFQQGVLDNAVNELKQQYFAGGRYSVNVKTTVTKLERNRIGVQFDIAEGDVARIKRINIVGNKVFAEKRLIDLFSLTTSGWMTWYTRSDQYSKQKLTADLEKLRSYYQDRGYLEFSIDSTQVSLSEDKEGIYLTVNVTEGEKFSVGEVRFAGDLVIGDTELRKLLEVKQGDVFSREKVTKSTAAISDRLGAAGFAFANVNPVPEVDKSKRLVNFTFYVDPGRKTFVRKINVSGNAVTRDEVIRREMRQMEAAPYDGAKIKRSKERLNQLDYFKEVNISTPVVPDAVDQVDININVTEKKTGNFSLGAGYGQGEGVILAASLSQANFLGSGKSVTLEGNTSKSSRTYALGVMNPYATPDGVSFGWNAYSRHTDPSVMSLGSYNTNSLGTGFSVGLPVSEENRITLTANAERININTNSDTASYINDYISRQGNVNKNFSLGASWSRDTRDSASYPTRGTYRTAGTSLTVPGSTTKFFKVSGQNQAFHTFGNWLTGVWNVEAGYAHAYAGSEVPFYSNFYVGGIGSVRGFKTGSISAKDPQYGNAMGGTRRFVNNFEFLTPMPGMKDDKSMRLSVFVDSGAAWAESEKLHLSDLRHAAGVAFTWVSPVGPIKMSVAKPIKKKSDDKTESFQFQLGQVF</sequence>
<feature type="domain" description="POTRA" evidence="10">
    <location>
        <begin position="27"/>
        <end position="94"/>
    </location>
</feature>
<feature type="signal peptide" evidence="8">
    <location>
        <begin position="1"/>
        <end position="23"/>
    </location>
</feature>
<dbReference type="InterPro" id="IPR039910">
    <property type="entry name" value="D15-like"/>
</dbReference>
<comment type="subcellular location">
    <subcellularLocation>
        <location evidence="8">Cell outer membrane</location>
    </subcellularLocation>
    <subcellularLocation>
        <location evidence="1">Membrane</location>
    </subcellularLocation>
</comment>
<comment type="function">
    <text evidence="8">Part of the outer membrane protein assembly complex, which is involved in assembly and insertion of beta-barrel proteins into the outer membrane.</text>
</comment>
<evidence type="ECO:0000256" key="2">
    <source>
        <dbReference type="ARBA" id="ARBA00022452"/>
    </source>
</evidence>
<dbReference type="InterPro" id="IPR010827">
    <property type="entry name" value="BamA/TamA_POTRA"/>
</dbReference>
<keyword evidence="12" id="KW-1185">Reference proteome</keyword>
<protein>
    <recommendedName>
        <fullName evidence="8 9">Outer membrane protein assembly factor BamA</fullName>
    </recommendedName>
</protein>
<dbReference type="HAMAP" id="MF_01430">
    <property type="entry name" value="OM_assembly_BamA"/>
    <property type="match status" value="1"/>
</dbReference>
<evidence type="ECO:0000256" key="5">
    <source>
        <dbReference type="ARBA" id="ARBA00022737"/>
    </source>
</evidence>
<evidence type="ECO:0000256" key="9">
    <source>
        <dbReference type="NCBIfam" id="TIGR03303"/>
    </source>
</evidence>
<dbReference type="Pfam" id="PF01103">
    <property type="entry name" value="Omp85"/>
    <property type="match status" value="1"/>
</dbReference>
<comment type="subunit">
    <text evidence="8">Part of the Bam complex.</text>
</comment>
<keyword evidence="6 8" id="KW-0472">Membrane</keyword>
<evidence type="ECO:0000256" key="7">
    <source>
        <dbReference type="ARBA" id="ARBA00023237"/>
    </source>
</evidence>
<evidence type="ECO:0000256" key="3">
    <source>
        <dbReference type="ARBA" id="ARBA00022692"/>
    </source>
</evidence>
<proteinExistence type="inferred from homology"/>
<dbReference type="STRING" id="83765.SAMN05660284_00906"/>
<dbReference type="NCBIfam" id="TIGR03303">
    <property type="entry name" value="OM_YaeT"/>
    <property type="match status" value="1"/>
</dbReference>
<dbReference type="GO" id="GO:0009279">
    <property type="term" value="C:cell outer membrane"/>
    <property type="evidence" value="ECO:0007669"/>
    <property type="project" value="UniProtKB-SubCell"/>
</dbReference>
<dbReference type="GO" id="GO:0043165">
    <property type="term" value="P:Gram-negative-bacterium-type cell outer membrane assembly"/>
    <property type="evidence" value="ECO:0007669"/>
    <property type="project" value="UniProtKB-UniRule"/>
</dbReference>
<feature type="domain" description="POTRA" evidence="10">
    <location>
        <begin position="269"/>
        <end position="347"/>
    </location>
</feature>
<evidence type="ECO:0000313" key="12">
    <source>
        <dbReference type="Proteomes" id="UP000242869"/>
    </source>
</evidence>
<keyword evidence="2 8" id="KW-1134">Transmembrane beta strand</keyword>
<keyword evidence="4 8" id="KW-0732">Signal</keyword>